<evidence type="ECO:0000256" key="1">
    <source>
        <dbReference type="SAM" id="MobiDB-lite"/>
    </source>
</evidence>
<evidence type="ECO:0000256" key="2">
    <source>
        <dbReference type="SAM" id="Phobius"/>
    </source>
</evidence>
<dbReference type="Proteomes" id="UP000035720">
    <property type="component" value="Unassembled WGS sequence"/>
</dbReference>
<feature type="transmembrane region" description="Helical" evidence="2">
    <location>
        <begin position="39"/>
        <end position="56"/>
    </location>
</feature>
<evidence type="ECO:0008006" key="5">
    <source>
        <dbReference type="Google" id="ProtNLM"/>
    </source>
</evidence>
<feature type="transmembrane region" description="Helical" evidence="2">
    <location>
        <begin position="62"/>
        <end position="80"/>
    </location>
</feature>
<keyword evidence="2" id="KW-1133">Transmembrane helix</keyword>
<gene>
    <name evidence="3" type="ORF">BN13_260004</name>
</gene>
<keyword evidence="2" id="KW-0472">Membrane</keyword>
<dbReference type="Pfam" id="PF11239">
    <property type="entry name" value="DUF3040"/>
    <property type="match status" value="1"/>
</dbReference>
<evidence type="ECO:0000313" key="3">
    <source>
        <dbReference type="EMBL" id="CCI52959.1"/>
    </source>
</evidence>
<dbReference type="InterPro" id="IPR021401">
    <property type="entry name" value="DUF3040"/>
</dbReference>
<reference evidence="3 4" key="1">
    <citation type="journal article" date="2013" name="ISME J.">
        <title>A metabolic model for members of the genus Tetrasphaera involved in enhanced biological phosphorus removal.</title>
        <authorList>
            <person name="Kristiansen R."/>
            <person name="Nguyen H.T.T."/>
            <person name="Saunders A.M."/>
            <person name="Nielsen J.L."/>
            <person name="Wimmer R."/>
            <person name="Le V.Q."/>
            <person name="McIlroy S.J."/>
            <person name="Petrovski S."/>
            <person name="Seviour R.J."/>
            <person name="Calteau A."/>
            <person name="Nielsen K.L."/>
            <person name="Nielsen P.H."/>
        </authorList>
    </citation>
    <scope>NUCLEOTIDE SEQUENCE [LARGE SCALE GENOMIC DNA]</scope>
    <source>
        <strain evidence="3 4">Ben 74</strain>
    </source>
</reference>
<feature type="region of interest" description="Disordered" evidence="1">
    <location>
        <begin position="91"/>
        <end position="114"/>
    </location>
</feature>
<name>A0A077M8Q8_9MICO</name>
<comment type="caution">
    <text evidence="3">The sequence shown here is derived from an EMBL/GenBank/DDBJ whole genome shotgun (WGS) entry which is preliminary data.</text>
</comment>
<dbReference type="RefSeq" id="WP_048545256.1">
    <property type="nucleotide sequence ID" value="NZ_HF571038.1"/>
</dbReference>
<proteinExistence type="predicted"/>
<organism evidence="3 4">
    <name type="scientific">Nostocoides jenkinsii Ben 74</name>
    <dbReference type="NCBI Taxonomy" id="1193518"/>
    <lineage>
        <taxon>Bacteria</taxon>
        <taxon>Bacillati</taxon>
        <taxon>Actinomycetota</taxon>
        <taxon>Actinomycetes</taxon>
        <taxon>Micrococcales</taxon>
        <taxon>Intrasporangiaceae</taxon>
        <taxon>Nostocoides</taxon>
    </lineage>
</organism>
<dbReference type="STRING" id="1193518.BN13_260004"/>
<keyword evidence="2" id="KW-0812">Transmembrane</keyword>
<evidence type="ECO:0000313" key="4">
    <source>
        <dbReference type="Proteomes" id="UP000035720"/>
    </source>
</evidence>
<dbReference type="OrthoDB" id="5244024at2"/>
<accession>A0A077M8Q8</accession>
<dbReference type="AlphaFoldDB" id="A0A077M8Q8"/>
<sequence length="131" mass="14266">MGLSDREQRLLDQMEQALYAEDPRFATQMQGVARPSRQRHLIGAAGVLLGLGLVLVGINTTWIVGALGFLVMVAALAYAFTPARTKLAVVGGAPGTGKARTAGTTQGRKAPRSGTFMQRLESRWDRRRNQW</sequence>
<protein>
    <recommendedName>
        <fullName evidence="5">Transmembrane protein</fullName>
    </recommendedName>
</protein>
<keyword evidence="4" id="KW-1185">Reference proteome</keyword>
<dbReference type="EMBL" id="CAJC01000135">
    <property type="protein sequence ID" value="CCI52959.1"/>
    <property type="molecule type" value="Genomic_DNA"/>
</dbReference>